<evidence type="ECO:0000256" key="3">
    <source>
        <dbReference type="ARBA" id="ARBA00023180"/>
    </source>
</evidence>
<evidence type="ECO:0000313" key="9">
    <source>
        <dbReference type="Proteomes" id="UP000642748"/>
    </source>
</evidence>
<dbReference type="CDD" id="cd14792">
    <property type="entry name" value="GH27"/>
    <property type="match status" value="1"/>
</dbReference>
<keyword evidence="4 5" id="KW-0326">Glycosidase</keyword>
<feature type="domain" description="Alpha galactosidase C-terminal" evidence="7">
    <location>
        <begin position="340"/>
        <end position="403"/>
    </location>
</feature>
<comment type="similarity">
    <text evidence="1 5">Belongs to the glycosyl hydrolase 27 family.</text>
</comment>
<dbReference type="PANTHER" id="PTHR11452:SF91">
    <property type="entry name" value="ALPHA-GALACTOSIDASE A-RELATED"/>
    <property type="match status" value="1"/>
</dbReference>
<proteinExistence type="inferred from homology"/>
<dbReference type="GO" id="GO:0015977">
    <property type="term" value="P:carbon fixation"/>
    <property type="evidence" value="ECO:0007669"/>
    <property type="project" value="InterPro"/>
</dbReference>
<dbReference type="InterPro" id="IPR013785">
    <property type="entry name" value="Aldolase_TIM"/>
</dbReference>
<feature type="chain" id="PRO_5039263619" description="Alpha-galactosidase" evidence="6">
    <location>
        <begin position="27"/>
        <end position="413"/>
    </location>
</feature>
<dbReference type="SUPFAM" id="SSF51445">
    <property type="entry name" value="(Trans)glycosidases"/>
    <property type="match status" value="1"/>
</dbReference>
<name>A0A8J3QYW0_9ACTN</name>
<gene>
    <name evidence="8" type="ORF">Raf01_76000</name>
</gene>
<dbReference type="EMBL" id="BONZ01000080">
    <property type="protein sequence ID" value="GIH19428.1"/>
    <property type="molecule type" value="Genomic_DNA"/>
</dbReference>
<evidence type="ECO:0000256" key="4">
    <source>
        <dbReference type="ARBA" id="ARBA00023295"/>
    </source>
</evidence>
<dbReference type="Pfam" id="PF17801">
    <property type="entry name" value="Melibiase_C"/>
    <property type="match status" value="1"/>
</dbReference>
<dbReference type="RefSeq" id="WP_203922885.1">
    <property type="nucleotide sequence ID" value="NZ_BONZ01000080.1"/>
</dbReference>
<sequence>MIKRAAAVAASLAVALAAALSTTAPAAGADPAPFGRLPVMGYNTWYQYGAGATEQNVLQQARYLVSSGLAAAGYDTVNLDDGWMASARTAGGALTWNTARFPDGIPWLAGQIHALGLKFGIYEAIGTRTCQNLPGSGGATASGNHYAQDARTFAAWGVDFVKVDECGGLPSGTTLSSLTTAFEQYGADLHAAIPGVVYSEELPIYVLGQSDFVTAVQSSAGFANMWRVAADESTLDSASDTILGHLAADLHLHAFAGPGHWNDLDMLVPGTPSAHPFGWSLADEQSQLSVWAEEASPLLISTDLTTLTPAELAALENPDIIAIDQSGSQPATAVTSGHIEAVVKKADGGQAVLFANLGTGSGTGTFTLSQLGISTPRATGYNVWKKTTTTFSGVTVTLAAGQTETVVIKPVSS</sequence>
<dbReference type="GO" id="GO:0005975">
    <property type="term" value="P:carbohydrate metabolic process"/>
    <property type="evidence" value="ECO:0007669"/>
    <property type="project" value="InterPro"/>
</dbReference>
<keyword evidence="5" id="KW-1015">Disulfide bond</keyword>
<feature type="signal peptide" evidence="6">
    <location>
        <begin position="1"/>
        <end position="26"/>
    </location>
</feature>
<evidence type="ECO:0000256" key="2">
    <source>
        <dbReference type="ARBA" id="ARBA00022801"/>
    </source>
</evidence>
<dbReference type="GO" id="GO:0000287">
    <property type="term" value="F:magnesium ion binding"/>
    <property type="evidence" value="ECO:0007669"/>
    <property type="project" value="InterPro"/>
</dbReference>
<dbReference type="EC" id="3.2.1.22" evidence="5"/>
<keyword evidence="3" id="KW-0325">Glycoprotein</keyword>
<keyword evidence="9" id="KW-1185">Reference proteome</keyword>
<keyword evidence="2 5" id="KW-0378">Hydrolase</keyword>
<dbReference type="InterPro" id="IPR041233">
    <property type="entry name" value="Melibiase_C"/>
</dbReference>
<dbReference type="PANTHER" id="PTHR11452">
    <property type="entry name" value="ALPHA-GALACTOSIDASE/ALPHA-N-ACETYLGALACTOSAMINIDASE"/>
    <property type="match status" value="1"/>
</dbReference>
<keyword evidence="6" id="KW-0732">Signal</keyword>
<comment type="catalytic activity">
    <reaction evidence="5">
        <text>Hydrolysis of terminal, non-reducing alpha-D-galactose residues in alpha-D-galactosides, including galactose oligosaccharides, galactomannans and galactolipids.</text>
        <dbReference type="EC" id="3.2.1.22"/>
    </reaction>
</comment>
<dbReference type="GO" id="GO:0016984">
    <property type="term" value="F:ribulose-bisphosphate carboxylase activity"/>
    <property type="evidence" value="ECO:0007669"/>
    <property type="project" value="InterPro"/>
</dbReference>
<protein>
    <recommendedName>
        <fullName evidence="5">Alpha-galactosidase</fullName>
        <ecNumber evidence="5">3.2.1.22</ecNumber>
    </recommendedName>
    <alternativeName>
        <fullName evidence="5">Melibiase</fullName>
    </alternativeName>
</protein>
<evidence type="ECO:0000256" key="1">
    <source>
        <dbReference type="ARBA" id="ARBA00009743"/>
    </source>
</evidence>
<dbReference type="Pfam" id="PF16499">
    <property type="entry name" value="Melibiase_2"/>
    <property type="match status" value="1"/>
</dbReference>
<dbReference type="Proteomes" id="UP000642748">
    <property type="component" value="Unassembled WGS sequence"/>
</dbReference>
<organism evidence="8 9">
    <name type="scientific">Rugosimonospora africana</name>
    <dbReference type="NCBI Taxonomy" id="556532"/>
    <lineage>
        <taxon>Bacteria</taxon>
        <taxon>Bacillati</taxon>
        <taxon>Actinomycetota</taxon>
        <taxon>Actinomycetes</taxon>
        <taxon>Micromonosporales</taxon>
        <taxon>Micromonosporaceae</taxon>
        <taxon>Rugosimonospora</taxon>
    </lineage>
</organism>
<evidence type="ECO:0000256" key="5">
    <source>
        <dbReference type="RuleBase" id="RU361168"/>
    </source>
</evidence>
<dbReference type="Gene3D" id="3.20.20.70">
    <property type="entry name" value="Aldolase class I"/>
    <property type="match status" value="1"/>
</dbReference>
<dbReference type="GO" id="GO:0004557">
    <property type="term" value="F:alpha-galactosidase activity"/>
    <property type="evidence" value="ECO:0007669"/>
    <property type="project" value="UniProtKB-EC"/>
</dbReference>
<reference evidence="8" key="1">
    <citation type="submission" date="2021-01" db="EMBL/GenBank/DDBJ databases">
        <title>Whole genome shotgun sequence of Rugosimonospora africana NBRC 104875.</title>
        <authorList>
            <person name="Komaki H."/>
            <person name="Tamura T."/>
        </authorList>
    </citation>
    <scope>NUCLEOTIDE SEQUENCE</scope>
    <source>
        <strain evidence="8">NBRC 104875</strain>
    </source>
</reference>
<evidence type="ECO:0000259" key="7">
    <source>
        <dbReference type="Pfam" id="PF17801"/>
    </source>
</evidence>
<dbReference type="AlphaFoldDB" id="A0A8J3QYW0"/>
<evidence type="ECO:0000313" key="8">
    <source>
        <dbReference type="EMBL" id="GIH19428.1"/>
    </source>
</evidence>
<dbReference type="InterPro" id="IPR020878">
    <property type="entry name" value="RuBisCo_large_chain_AS"/>
</dbReference>
<comment type="caution">
    <text evidence="8">The sequence shown here is derived from an EMBL/GenBank/DDBJ whole genome shotgun (WGS) entry which is preliminary data.</text>
</comment>
<evidence type="ECO:0000256" key="6">
    <source>
        <dbReference type="SAM" id="SignalP"/>
    </source>
</evidence>
<dbReference type="InterPro" id="IPR002241">
    <property type="entry name" value="Glyco_hydro_27"/>
</dbReference>
<accession>A0A8J3QYW0</accession>
<dbReference type="PRINTS" id="PR00740">
    <property type="entry name" value="GLHYDRLASE27"/>
</dbReference>
<dbReference type="PROSITE" id="PS00157">
    <property type="entry name" value="RUBISCO_LARGE"/>
    <property type="match status" value="1"/>
</dbReference>
<dbReference type="InterPro" id="IPR017853">
    <property type="entry name" value="GH"/>
</dbReference>